<dbReference type="SUPFAM" id="SSF55785">
    <property type="entry name" value="PYP-like sensor domain (PAS domain)"/>
    <property type="match status" value="1"/>
</dbReference>
<keyword evidence="6" id="KW-0004">4Fe-4S</keyword>
<dbReference type="SMART" id="SM00091">
    <property type="entry name" value="PAS"/>
    <property type="match status" value="1"/>
</dbReference>
<dbReference type="InterPro" id="IPR000014">
    <property type="entry name" value="PAS"/>
</dbReference>
<protein>
    <recommendedName>
        <fullName evidence="5">Oxygen sensor histidine kinase NreB</fullName>
        <ecNumber evidence="4">2.7.13.3</ecNumber>
    </recommendedName>
    <alternativeName>
        <fullName evidence="15">Nitrogen regulation protein B</fullName>
    </alternativeName>
</protein>
<evidence type="ECO:0000256" key="9">
    <source>
        <dbReference type="ARBA" id="ARBA00022723"/>
    </source>
</evidence>
<dbReference type="InterPro" id="IPR011712">
    <property type="entry name" value="Sig_transdc_His_kin_sub3_dim/P"/>
</dbReference>
<dbReference type="SMART" id="SM00387">
    <property type="entry name" value="HATPase_c"/>
    <property type="match status" value="1"/>
</dbReference>
<feature type="domain" description="Histidine kinase" evidence="16">
    <location>
        <begin position="264"/>
        <end position="354"/>
    </location>
</feature>
<evidence type="ECO:0000256" key="15">
    <source>
        <dbReference type="ARBA" id="ARBA00030800"/>
    </source>
</evidence>
<dbReference type="PROSITE" id="PS50109">
    <property type="entry name" value="HIS_KIN"/>
    <property type="match status" value="1"/>
</dbReference>
<dbReference type="InterPro" id="IPR000700">
    <property type="entry name" value="PAS-assoc_C"/>
</dbReference>
<dbReference type="InterPro" id="IPR035965">
    <property type="entry name" value="PAS-like_dom_sf"/>
</dbReference>
<evidence type="ECO:0000259" key="18">
    <source>
        <dbReference type="PROSITE" id="PS50113"/>
    </source>
</evidence>
<keyword evidence="11" id="KW-0408">Iron</keyword>
<dbReference type="Pfam" id="PF02518">
    <property type="entry name" value="HATPase_c"/>
    <property type="match status" value="1"/>
</dbReference>
<gene>
    <name evidence="19" type="ORF">GMPD_25420</name>
</gene>
<feature type="domain" description="PAC" evidence="18">
    <location>
        <begin position="85"/>
        <end position="137"/>
    </location>
</feature>
<evidence type="ECO:0000256" key="7">
    <source>
        <dbReference type="ARBA" id="ARBA00022490"/>
    </source>
</evidence>
<proteinExistence type="predicted"/>
<feature type="domain" description="PAS" evidence="17">
    <location>
        <begin position="12"/>
        <end position="90"/>
    </location>
</feature>
<dbReference type="Gene3D" id="3.30.450.20">
    <property type="entry name" value="PAS domain"/>
    <property type="match status" value="1"/>
</dbReference>
<evidence type="ECO:0000313" key="20">
    <source>
        <dbReference type="Proteomes" id="UP000568888"/>
    </source>
</evidence>
<dbReference type="GO" id="GO:0005737">
    <property type="term" value="C:cytoplasm"/>
    <property type="evidence" value="ECO:0007669"/>
    <property type="project" value="UniProtKB-SubCell"/>
</dbReference>
<evidence type="ECO:0000313" key="19">
    <source>
        <dbReference type="EMBL" id="GFO64623.1"/>
    </source>
</evidence>
<comment type="catalytic activity">
    <reaction evidence="1">
        <text>ATP + protein L-histidine = ADP + protein N-phospho-L-histidine.</text>
        <dbReference type="EC" id="2.7.13.3"/>
    </reaction>
</comment>
<evidence type="ECO:0000256" key="5">
    <source>
        <dbReference type="ARBA" id="ARBA00017322"/>
    </source>
</evidence>
<comment type="function">
    <text evidence="14">Member of the two-component regulatory system NreB/NreC involved in the control of dissimilatory nitrate/nitrite reduction in response to oxygen. NreB functions as a direct oxygen sensor histidine kinase which is autophosphorylated, in the absence of oxygen, probably at the conserved histidine residue, and transfers its phosphate group probably to a conserved aspartate residue of NreC. NreB/NreC activates the expression of the nitrate (narGHJI) and nitrite (nir) reductase operons, as well as the putative nitrate transporter gene narT.</text>
</comment>
<comment type="caution">
    <text evidence="19">The sequence shown here is derived from an EMBL/GenBank/DDBJ whole genome shotgun (WGS) entry which is preliminary data.</text>
</comment>
<evidence type="ECO:0000259" key="16">
    <source>
        <dbReference type="PROSITE" id="PS50109"/>
    </source>
</evidence>
<evidence type="ECO:0000256" key="8">
    <source>
        <dbReference type="ARBA" id="ARBA00022679"/>
    </source>
</evidence>
<dbReference type="GO" id="GO:0016020">
    <property type="term" value="C:membrane"/>
    <property type="evidence" value="ECO:0007669"/>
    <property type="project" value="InterPro"/>
</dbReference>
<dbReference type="InterPro" id="IPR050482">
    <property type="entry name" value="Sensor_HK_TwoCompSys"/>
</dbReference>
<dbReference type="AlphaFoldDB" id="A0A6V8MYL3"/>
<dbReference type="GO" id="GO:0046872">
    <property type="term" value="F:metal ion binding"/>
    <property type="evidence" value="ECO:0007669"/>
    <property type="project" value="UniProtKB-KW"/>
</dbReference>
<accession>A0A6V8MYL3</accession>
<keyword evidence="13" id="KW-0411">Iron-sulfur</keyword>
<keyword evidence="9" id="KW-0479">Metal-binding</keyword>
<evidence type="ECO:0000256" key="6">
    <source>
        <dbReference type="ARBA" id="ARBA00022485"/>
    </source>
</evidence>
<dbReference type="PROSITE" id="PS50113">
    <property type="entry name" value="PAC"/>
    <property type="match status" value="1"/>
</dbReference>
<evidence type="ECO:0000256" key="3">
    <source>
        <dbReference type="ARBA" id="ARBA00004496"/>
    </source>
</evidence>
<name>A0A6V8MYL3_9BACT</name>
<dbReference type="PROSITE" id="PS50112">
    <property type="entry name" value="PAS"/>
    <property type="match status" value="1"/>
</dbReference>
<dbReference type="Pfam" id="PF07730">
    <property type="entry name" value="HisKA_3"/>
    <property type="match status" value="1"/>
</dbReference>
<comment type="subcellular location">
    <subcellularLocation>
        <location evidence="3">Cytoplasm</location>
    </subcellularLocation>
</comment>
<dbReference type="PANTHER" id="PTHR24421">
    <property type="entry name" value="NITRATE/NITRITE SENSOR PROTEIN NARX-RELATED"/>
    <property type="match status" value="1"/>
</dbReference>
<dbReference type="GO" id="GO:0000155">
    <property type="term" value="F:phosphorelay sensor kinase activity"/>
    <property type="evidence" value="ECO:0007669"/>
    <property type="project" value="InterPro"/>
</dbReference>
<dbReference type="InterPro" id="IPR005467">
    <property type="entry name" value="His_kinase_dom"/>
</dbReference>
<dbReference type="InterPro" id="IPR004358">
    <property type="entry name" value="Sig_transdc_His_kin-like_C"/>
</dbReference>
<keyword evidence="7" id="KW-0963">Cytoplasm</keyword>
<dbReference type="InterPro" id="IPR013656">
    <property type="entry name" value="PAS_4"/>
</dbReference>
<keyword evidence="8" id="KW-0808">Transferase</keyword>
<dbReference type="SUPFAM" id="SSF55874">
    <property type="entry name" value="ATPase domain of HSP90 chaperone/DNA topoisomerase II/histidine kinase"/>
    <property type="match status" value="1"/>
</dbReference>
<evidence type="ECO:0000256" key="12">
    <source>
        <dbReference type="ARBA" id="ARBA00023012"/>
    </source>
</evidence>
<dbReference type="CDD" id="cd16917">
    <property type="entry name" value="HATPase_UhpB-NarQ-NarX-like"/>
    <property type="match status" value="1"/>
</dbReference>
<evidence type="ECO:0000256" key="14">
    <source>
        <dbReference type="ARBA" id="ARBA00024827"/>
    </source>
</evidence>
<dbReference type="PANTHER" id="PTHR24421:SF58">
    <property type="entry name" value="SIGNAL TRANSDUCTION HISTIDINE-PROTEIN KINASE_PHOSPHATASE UHPB"/>
    <property type="match status" value="1"/>
</dbReference>
<evidence type="ECO:0000259" key="17">
    <source>
        <dbReference type="PROSITE" id="PS50112"/>
    </source>
</evidence>
<evidence type="ECO:0000256" key="10">
    <source>
        <dbReference type="ARBA" id="ARBA00022777"/>
    </source>
</evidence>
<dbReference type="GO" id="GO:0051539">
    <property type="term" value="F:4 iron, 4 sulfur cluster binding"/>
    <property type="evidence" value="ECO:0007669"/>
    <property type="project" value="UniProtKB-KW"/>
</dbReference>
<comment type="cofactor">
    <cofactor evidence="2">
        <name>[4Fe-4S] cluster</name>
        <dbReference type="ChEBI" id="CHEBI:49883"/>
    </cofactor>
</comment>
<dbReference type="GO" id="GO:0046983">
    <property type="term" value="F:protein dimerization activity"/>
    <property type="evidence" value="ECO:0007669"/>
    <property type="project" value="InterPro"/>
</dbReference>
<dbReference type="Pfam" id="PF08448">
    <property type="entry name" value="PAS_4"/>
    <property type="match status" value="1"/>
</dbReference>
<dbReference type="NCBIfam" id="TIGR00229">
    <property type="entry name" value="sensory_box"/>
    <property type="match status" value="1"/>
</dbReference>
<dbReference type="InterPro" id="IPR003594">
    <property type="entry name" value="HATPase_dom"/>
</dbReference>
<keyword evidence="12" id="KW-0902">Two-component regulatory system</keyword>
<evidence type="ECO:0000256" key="4">
    <source>
        <dbReference type="ARBA" id="ARBA00012438"/>
    </source>
</evidence>
<reference evidence="20" key="1">
    <citation type="submission" date="2020-06" db="EMBL/GenBank/DDBJ databases">
        <title>Draft genomic sequecing of Geomonas sp. Red736.</title>
        <authorList>
            <person name="Itoh H."/>
            <person name="Xu Z.X."/>
            <person name="Ushijima N."/>
            <person name="Masuda Y."/>
            <person name="Shiratori Y."/>
            <person name="Senoo K."/>
        </authorList>
    </citation>
    <scope>NUCLEOTIDE SEQUENCE [LARGE SCALE GENOMIC DNA]</scope>
    <source>
        <strain evidence="20">Red736</strain>
    </source>
</reference>
<dbReference type="Proteomes" id="UP000568888">
    <property type="component" value="Unassembled WGS sequence"/>
</dbReference>
<dbReference type="CDD" id="cd00130">
    <property type="entry name" value="PAS"/>
    <property type="match status" value="1"/>
</dbReference>
<organism evidence="19 20">
    <name type="scientific">Geomonas paludis</name>
    <dbReference type="NCBI Taxonomy" id="2740185"/>
    <lineage>
        <taxon>Bacteria</taxon>
        <taxon>Pseudomonadati</taxon>
        <taxon>Thermodesulfobacteriota</taxon>
        <taxon>Desulfuromonadia</taxon>
        <taxon>Geobacterales</taxon>
        <taxon>Geobacteraceae</taxon>
        <taxon>Geomonas</taxon>
    </lineage>
</organism>
<dbReference type="InterPro" id="IPR036890">
    <property type="entry name" value="HATPase_C_sf"/>
</dbReference>
<evidence type="ECO:0000256" key="2">
    <source>
        <dbReference type="ARBA" id="ARBA00001966"/>
    </source>
</evidence>
<dbReference type="Gene3D" id="3.30.565.10">
    <property type="entry name" value="Histidine kinase-like ATPase, C-terminal domain"/>
    <property type="match status" value="1"/>
</dbReference>
<dbReference type="PRINTS" id="PR00344">
    <property type="entry name" value="BCTRLSENSOR"/>
</dbReference>
<dbReference type="Gene3D" id="1.20.5.1930">
    <property type="match status" value="1"/>
</dbReference>
<dbReference type="RefSeq" id="WP_183347885.1">
    <property type="nucleotide sequence ID" value="NZ_BLXY01000004.1"/>
</dbReference>
<keyword evidence="10 19" id="KW-0418">Kinase</keyword>
<evidence type="ECO:0000256" key="1">
    <source>
        <dbReference type="ARBA" id="ARBA00000085"/>
    </source>
</evidence>
<evidence type="ECO:0000256" key="11">
    <source>
        <dbReference type="ARBA" id="ARBA00023004"/>
    </source>
</evidence>
<dbReference type="EMBL" id="BLXY01000004">
    <property type="protein sequence ID" value="GFO64623.1"/>
    <property type="molecule type" value="Genomic_DNA"/>
</dbReference>
<dbReference type="EC" id="2.7.13.3" evidence="4"/>
<evidence type="ECO:0000256" key="13">
    <source>
        <dbReference type="ARBA" id="ARBA00023014"/>
    </source>
</evidence>
<sequence length="364" mass="40124">MSHLLDHEPRTTQELLDAVVNGTPDLIYAKDLAGRYLLINSQAAKWYGRPAHEIVGLDDSDLFPDEVVQALRENDHLVMASGVSSTLQEQVVDRTGRPCVFLSTKGPLFDRNGRVSGIFNISRDITDQVQAQELLLANQEQLSALAIELSLAEEKERRRIAAELHDEIGQNLALAKLKLSDCRQDFKLPAAATRTVRELELLLERTIQEVRTLTFQISPPLLYEVGLEAVLDWLAEQFQAKHKLQVTVQSDLTCQINEELGGTLYHVARELLVNVVKHAEAGKVSITSRQGGDHLELTVADDGKGFPAQPGEERGMSGFGLFNIRQRVQHLGGHLELSSGTGGTEVTVRVPMADADQTNTGSSR</sequence>